<accession>B3JKF8</accession>
<feature type="chain" id="PRO_5002789794" evidence="6">
    <location>
        <begin position="26"/>
        <end position="630"/>
    </location>
</feature>
<dbReference type="GO" id="GO:0009279">
    <property type="term" value="C:cell outer membrane"/>
    <property type="evidence" value="ECO:0007669"/>
    <property type="project" value="UniProtKB-SubCell"/>
</dbReference>
<feature type="domain" description="SusD-like N-terminal" evidence="8">
    <location>
        <begin position="84"/>
        <end position="211"/>
    </location>
</feature>
<keyword evidence="5" id="KW-0998">Cell outer membrane</keyword>
<dbReference type="InterPro" id="IPR011990">
    <property type="entry name" value="TPR-like_helical_dom_sf"/>
</dbReference>
<evidence type="ECO:0000256" key="4">
    <source>
        <dbReference type="ARBA" id="ARBA00023136"/>
    </source>
</evidence>
<gene>
    <name evidence="9" type="ORF">BACCOP_02387</name>
</gene>
<comment type="similarity">
    <text evidence="2">Belongs to the SusD family.</text>
</comment>
<feature type="domain" description="RagB/SusD" evidence="7">
    <location>
        <begin position="294"/>
        <end position="629"/>
    </location>
</feature>
<evidence type="ECO:0000256" key="5">
    <source>
        <dbReference type="ARBA" id="ARBA00023237"/>
    </source>
</evidence>
<dbReference type="EMBL" id="ABIY02000094">
    <property type="protein sequence ID" value="EDV00595.1"/>
    <property type="molecule type" value="Genomic_DNA"/>
</dbReference>
<evidence type="ECO:0000313" key="10">
    <source>
        <dbReference type="Proteomes" id="UP000003146"/>
    </source>
</evidence>
<dbReference type="STRING" id="470145.BACCOP_02387"/>
<comment type="subcellular location">
    <subcellularLocation>
        <location evidence="1">Cell outer membrane</location>
    </subcellularLocation>
</comment>
<dbReference type="SUPFAM" id="SSF48452">
    <property type="entry name" value="TPR-like"/>
    <property type="match status" value="1"/>
</dbReference>
<keyword evidence="3 6" id="KW-0732">Signal</keyword>
<name>B3JKF8_9BACT</name>
<dbReference type="PROSITE" id="PS51257">
    <property type="entry name" value="PROKAR_LIPOPROTEIN"/>
    <property type="match status" value="1"/>
</dbReference>
<reference evidence="9 10" key="2">
    <citation type="submission" date="2008-04" db="EMBL/GenBank/DDBJ databases">
        <authorList>
            <person name="Fulton L."/>
            <person name="Clifton S."/>
            <person name="Fulton B."/>
            <person name="Xu J."/>
            <person name="Minx P."/>
            <person name="Pepin K.H."/>
            <person name="Johnson M."/>
            <person name="Thiruvilangam P."/>
            <person name="Bhonagiri V."/>
            <person name="Nash W.E."/>
            <person name="Mardis E.R."/>
            <person name="Wilson R.K."/>
        </authorList>
    </citation>
    <scope>NUCLEOTIDE SEQUENCE [LARGE SCALE GENOMIC DNA]</scope>
    <source>
        <strain evidence="9 10">DSM 17136</strain>
    </source>
</reference>
<dbReference type="eggNOG" id="COG0614">
    <property type="taxonomic scope" value="Bacteria"/>
</dbReference>
<sequence>MMKTKYLYTASLCLMMMFGSCSDFLDQEPDTILTQDQTYGDEALMKSVLANFYGRVMFGQKIEDSDAWRLLDEVITYDRSQEGAWGRNNWRNGYNYVLFHDLNVFMNGVQSSPVLSEDAKKAYIAEARFIRAWTYFCIGRSIGGVPIIGDQVFSYTPGMDISTLQIPRSTESDLYDYIISECEEAAKGLSKETNKNNARANYWVAKMLQARAALYAASLATYNNVEEHPGLRTKGGEVGIPAEKAKGYYQIALTAAKEVINDGPYKLMFSNDQSHQALADNFYKAVCQKDGNSEVIWTFDFVSPGKTHQFTKNNLPKSIEQDTGSDRLSVILELVEAFEPINADASQLGTSVQFDASKWNEGNTELNNLVFYDSPTELFEQRDPRLMGTILVPGSTFAGQNIEIQAGQLIKKDGKWVELTGARNSYDDEHRLITANNGPLGGDDREINRTGFYIRKYLDETPAAGTIGRGSAMWNVHFRIAEAYLIAAETQWMISGDEGDSEALSYINEVRKRAGVNPLTSIDKNKLIHEYRVEFAFEGHRWWTLKRFMEAHKLWNGDPNSRTAQRHGLWPYKVVAPGDPNDGKWVFIEKDMAKLGLWTNPYKCTEADYYGEIDNGWLNNNPKLVKNPYQ</sequence>
<evidence type="ECO:0000256" key="6">
    <source>
        <dbReference type="SAM" id="SignalP"/>
    </source>
</evidence>
<organism evidence="9 10">
    <name type="scientific">Phocaeicola coprocola DSM 17136</name>
    <dbReference type="NCBI Taxonomy" id="470145"/>
    <lineage>
        <taxon>Bacteria</taxon>
        <taxon>Pseudomonadati</taxon>
        <taxon>Bacteroidota</taxon>
        <taxon>Bacteroidia</taxon>
        <taxon>Bacteroidales</taxon>
        <taxon>Bacteroidaceae</taxon>
        <taxon>Phocaeicola</taxon>
    </lineage>
</organism>
<keyword evidence="4" id="KW-0472">Membrane</keyword>
<reference evidence="9 10" key="1">
    <citation type="submission" date="2008-04" db="EMBL/GenBank/DDBJ databases">
        <title>Draft genome sequence of Bacteroides coprocola (DSM 17136).</title>
        <authorList>
            <person name="Sudarsanam P."/>
            <person name="Ley R."/>
            <person name="Guruge J."/>
            <person name="Turnbaugh P.J."/>
            <person name="Mahowald M."/>
            <person name="Liep D."/>
            <person name="Gordon J."/>
        </authorList>
    </citation>
    <scope>NUCLEOTIDE SEQUENCE [LARGE SCALE GENOMIC DNA]</scope>
    <source>
        <strain evidence="9 10">DSM 17136</strain>
    </source>
</reference>
<proteinExistence type="inferred from homology"/>
<evidence type="ECO:0000256" key="3">
    <source>
        <dbReference type="ARBA" id="ARBA00022729"/>
    </source>
</evidence>
<feature type="signal peptide" evidence="6">
    <location>
        <begin position="1"/>
        <end position="25"/>
    </location>
</feature>
<evidence type="ECO:0000259" key="7">
    <source>
        <dbReference type="Pfam" id="PF07980"/>
    </source>
</evidence>
<dbReference type="Pfam" id="PF14322">
    <property type="entry name" value="SusD-like_3"/>
    <property type="match status" value="1"/>
</dbReference>
<evidence type="ECO:0000256" key="1">
    <source>
        <dbReference type="ARBA" id="ARBA00004442"/>
    </source>
</evidence>
<dbReference type="Proteomes" id="UP000003146">
    <property type="component" value="Unassembled WGS sequence"/>
</dbReference>
<protein>
    <submittedName>
        <fullName evidence="9">SusD family protein</fullName>
    </submittedName>
</protein>
<evidence type="ECO:0000259" key="8">
    <source>
        <dbReference type="Pfam" id="PF14322"/>
    </source>
</evidence>
<dbReference type="Gene3D" id="1.25.40.390">
    <property type="match status" value="1"/>
</dbReference>
<comment type="caution">
    <text evidence="9">The sequence shown here is derived from an EMBL/GenBank/DDBJ whole genome shotgun (WGS) entry which is preliminary data.</text>
</comment>
<dbReference type="Pfam" id="PF07980">
    <property type="entry name" value="SusD_RagB"/>
    <property type="match status" value="1"/>
</dbReference>
<dbReference type="AlphaFoldDB" id="B3JKF8"/>
<dbReference type="InterPro" id="IPR033985">
    <property type="entry name" value="SusD-like_N"/>
</dbReference>
<evidence type="ECO:0000313" key="9">
    <source>
        <dbReference type="EMBL" id="EDV00595.1"/>
    </source>
</evidence>
<dbReference type="InterPro" id="IPR012944">
    <property type="entry name" value="SusD_RagB_dom"/>
</dbReference>
<dbReference type="HOGENOM" id="CLU_015553_0_0_10"/>
<evidence type="ECO:0000256" key="2">
    <source>
        <dbReference type="ARBA" id="ARBA00006275"/>
    </source>
</evidence>